<gene>
    <name evidence="1" type="ORF">A1353_14135</name>
</gene>
<reference evidence="1 2" key="1">
    <citation type="submission" date="2016-03" db="EMBL/GenBank/DDBJ databases">
        <authorList>
            <person name="Ploux O."/>
        </authorList>
    </citation>
    <scope>NUCLEOTIDE SEQUENCE [LARGE SCALE GENOMIC DNA]</scope>
    <source>
        <strain evidence="1 2">R-45371</strain>
    </source>
</reference>
<organism evidence="1 2">
    <name type="scientific">Methylomonas methanica</name>
    <dbReference type="NCBI Taxonomy" id="421"/>
    <lineage>
        <taxon>Bacteria</taxon>
        <taxon>Pseudomonadati</taxon>
        <taxon>Pseudomonadota</taxon>
        <taxon>Gammaproteobacteria</taxon>
        <taxon>Methylococcales</taxon>
        <taxon>Methylococcaceae</taxon>
        <taxon>Methylomonas</taxon>
    </lineage>
</organism>
<evidence type="ECO:0008006" key="3">
    <source>
        <dbReference type="Google" id="ProtNLM"/>
    </source>
</evidence>
<sequence>MAVTSKWRQHIENWQSSGLSQVEYCLQQRLNARTLAARLCEYRKQPAAESVALVPVQMTPAEPAAVAPPALAAMVLTHVHGHRLELSSSVPATWVAELLRCLV</sequence>
<dbReference type="RefSeq" id="WP_064036834.1">
    <property type="nucleotide sequence ID" value="NZ_LUUH01000052.1"/>
</dbReference>
<evidence type="ECO:0000313" key="2">
    <source>
        <dbReference type="Proteomes" id="UP000077763"/>
    </source>
</evidence>
<comment type="caution">
    <text evidence="1">The sequence shown here is derived from an EMBL/GenBank/DDBJ whole genome shotgun (WGS) entry which is preliminary data.</text>
</comment>
<dbReference type="Proteomes" id="UP000077763">
    <property type="component" value="Unassembled WGS sequence"/>
</dbReference>
<proteinExistence type="predicted"/>
<dbReference type="NCBIfam" id="NF047593">
    <property type="entry name" value="IS66_ISAeme5_TnpA"/>
    <property type="match status" value="1"/>
</dbReference>
<evidence type="ECO:0000313" key="1">
    <source>
        <dbReference type="EMBL" id="OAI03875.1"/>
    </source>
</evidence>
<protein>
    <recommendedName>
        <fullName evidence="3">Transposase</fullName>
    </recommendedName>
</protein>
<dbReference type="EMBL" id="LUUH01000052">
    <property type="protein sequence ID" value="OAI03875.1"/>
    <property type="molecule type" value="Genomic_DNA"/>
</dbReference>
<dbReference type="AlphaFoldDB" id="A0A177MEW4"/>
<accession>A0A177MEW4</accession>
<name>A0A177MEW4_METMH</name>